<sequence length="305" mass="34692">MNLKELNYIVTIADEGSISRAAEKLYMAQSSLSQFLQLYEAELGAPLFMRTSRGVRPTASGSVFLNHARQILLQYHRAQSELWDIEELSGGRIELGISTFRGTYLLPPVLKRFRDLYPRIHVEITEKDSMYLEEMILEGFLDMALLALPSPRLHKQLDFLTRDEIYLVTVSEHPVMEFVHREEDGTRWVDLKDIARFECILGPPRTILGSMIRKAFEDLHLEPLAQNTNITAPFAAAMAREGIALSFTYHSCMVKAPGVEYLSVGRKGLFLDLSLAYPAGEYRSKATMALAKMFHEIYQEASIRP</sequence>
<reference evidence="6 7" key="1">
    <citation type="submission" date="2020-08" db="EMBL/GenBank/DDBJ databases">
        <title>Genome public.</title>
        <authorList>
            <person name="Liu C."/>
            <person name="Sun Q."/>
        </authorList>
    </citation>
    <scope>NUCLEOTIDE SEQUENCE [LARGE SCALE GENOMIC DNA]</scope>
    <source>
        <strain evidence="6 7">BX10</strain>
    </source>
</reference>
<protein>
    <submittedName>
        <fullName evidence="6">LysR family transcriptional regulator</fullName>
    </submittedName>
</protein>
<keyword evidence="2" id="KW-0805">Transcription regulation</keyword>
<gene>
    <name evidence="6" type="ORF">H8708_03685</name>
</gene>
<dbReference type="SUPFAM" id="SSF53850">
    <property type="entry name" value="Periplasmic binding protein-like II"/>
    <property type="match status" value="1"/>
</dbReference>
<evidence type="ECO:0000256" key="3">
    <source>
        <dbReference type="ARBA" id="ARBA00023125"/>
    </source>
</evidence>
<dbReference type="CDD" id="cd05466">
    <property type="entry name" value="PBP2_LTTR_substrate"/>
    <property type="match status" value="1"/>
</dbReference>
<evidence type="ECO:0000256" key="4">
    <source>
        <dbReference type="ARBA" id="ARBA00023163"/>
    </source>
</evidence>
<dbReference type="PANTHER" id="PTHR30419">
    <property type="entry name" value="HTH-TYPE TRANSCRIPTIONAL REGULATOR YBHD"/>
    <property type="match status" value="1"/>
</dbReference>
<evidence type="ECO:0000256" key="1">
    <source>
        <dbReference type="ARBA" id="ARBA00009437"/>
    </source>
</evidence>
<accession>A0ABR7NQE3</accession>
<dbReference type="InterPro" id="IPR000847">
    <property type="entry name" value="LysR_HTH_N"/>
</dbReference>
<dbReference type="InterPro" id="IPR036390">
    <property type="entry name" value="WH_DNA-bd_sf"/>
</dbReference>
<dbReference type="RefSeq" id="WP_262426999.1">
    <property type="nucleotide sequence ID" value="NZ_JACRTJ010000008.1"/>
</dbReference>
<proteinExistence type="inferred from homology"/>
<comment type="similarity">
    <text evidence="1">Belongs to the LysR transcriptional regulatory family.</text>
</comment>
<dbReference type="InterPro" id="IPR036388">
    <property type="entry name" value="WH-like_DNA-bd_sf"/>
</dbReference>
<feature type="domain" description="HTH lysR-type" evidence="5">
    <location>
        <begin position="1"/>
        <end position="58"/>
    </location>
</feature>
<dbReference type="EMBL" id="JACRTJ010000008">
    <property type="protein sequence ID" value="MBC8598338.1"/>
    <property type="molecule type" value="Genomic_DNA"/>
</dbReference>
<organism evidence="6 7">
    <name type="scientific">Enterocloster hominis</name>
    <name type="common">ex Liu et al. 2021</name>
    <dbReference type="NCBI Taxonomy" id="2763663"/>
    <lineage>
        <taxon>Bacteria</taxon>
        <taxon>Bacillati</taxon>
        <taxon>Bacillota</taxon>
        <taxon>Clostridia</taxon>
        <taxon>Lachnospirales</taxon>
        <taxon>Lachnospiraceae</taxon>
        <taxon>Enterocloster</taxon>
    </lineage>
</organism>
<name>A0ABR7NQE3_9FIRM</name>
<dbReference type="Gene3D" id="1.10.10.10">
    <property type="entry name" value="Winged helix-like DNA-binding domain superfamily/Winged helix DNA-binding domain"/>
    <property type="match status" value="1"/>
</dbReference>
<keyword evidence="7" id="KW-1185">Reference proteome</keyword>
<evidence type="ECO:0000259" key="5">
    <source>
        <dbReference type="PROSITE" id="PS50931"/>
    </source>
</evidence>
<dbReference type="PROSITE" id="PS50931">
    <property type="entry name" value="HTH_LYSR"/>
    <property type="match status" value="1"/>
</dbReference>
<evidence type="ECO:0000313" key="6">
    <source>
        <dbReference type="EMBL" id="MBC8598338.1"/>
    </source>
</evidence>
<dbReference type="InterPro" id="IPR050950">
    <property type="entry name" value="HTH-type_LysR_regulators"/>
</dbReference>
<evidence type="ECO:0000313" key="7">
    <source>
        <dbReference type="Proteomes" id="UP000647491"/>
    </source>
</evidence>
<evidence type="ECO:0000256" key="2">
    <source>
        <dbReference type="ARBA" id="ARBA00023015"/>
    </source>
</evidence>
<comment type="caution">
    <text evidence="6">The sequence shown here is derived from an EMBL/GenBank/DDBJ whole genome shotgun (WGS) entry which is preliminary data.</text>
</comment>
<dbReference type="SUPFAM" id="SSF46785">
    <property type="entry name" value="Winged helix' DNA-binding domain"/>
    <property type="match status" value="1"/>
</dbReference>
<keyword evidence="4" id="KW-0804">Transcription</keyword>
<dbReference type="Pfam" id="PF00126">
    <property type="entry name" value="HTH_1"/>
    <property type="match status" value="1"/>
</dbReference>
<dbReference type="Proteomes" id="UP000647491">
    <property type="component" value="Unassembled WGS sequence"/>
</dbReference>
<dbReference type="Gene3D" id="3.40.190.290">
    <property type="match status" value="1"/>
</dbReference>
<dbReference type="PANTHER" id="PTHR30419:SF8">
    <property type="entry name" value="NITROGEN ASSIMILATION TRANSCRIPTIONAL ACTIVATOR-RELATED"/>
    <property type="match status" value="1"/>
</dbReference>
<keyword evidence="3" id="KW-0238">DNA-binding</keyword>
<dbReference type="InterPro" id="IPR005119">
    <property type="entry name" value="LysR_subst-bd"/>
</dbReference>
<dbReference type="Pfam" id="PF03466">
    <property type="entry name" value="LysR_substrate"/>
    <property type="match status" value="1"/>
</dbReference>